<dbReference type="GO" id="GO:0000160">
    <property type="term" value="P:phosphorelay signal transduction system"/>
    <property type="evidence" value="ECO:0007669"/>
    <property type="project" value="InterPro"/>
</dbReference>
<dbReference type="InterPro" id="IPR011990">
    <property type="entry name" value="TPR-like_helical_dom_sf"/>
</dbReference>
<accession>A0A563EVM0</accession>
<evidence type="ECO:0000256" key="5">
    <source>
        <dbReference type="PROSITE-ProRule" id="PRU01091"/>
    </source>
</evidence>
<dbReference type="PROSITE" id="PS51755">
    <property type="entry name" value="OMPR_PHOB"/>
    <property type="match status" value="1"/>
</dbReference>
<dbReference type="Pfam" id="PF00486">
    <property type="entry name" value="Trans_reg_C"/>
    <property type="match status" value="1"/>
</dbReference>
<dbReference type="SUPFAM" id="SSF48452">
    <property type="entry name" value="TPR-like"/>
    <property type="match status" value="1"/>
</dbReference>
<dbReference type="InterPro" id="IPR051677">
    <property type="entry name" value="AfsR-DnrI-RedD_regulator"/>
</dbReference>
<comment type="similarity">
    <text evidence="1">Belongs to the AfsR/DnrI/RedD regulatory family.</text>
</comment>
<dbReference type="PANTHER" id="PTHR35807">
    <property type="entry name" value="TRANSCRIPTIONAL REGULATOR REDD-RELATED"/>
    <property type="match status" value="1"/>
</dbReference>
<comment type="caution">
    <text evidence="7">The sequence shown here is derived from an EMBL/GenBank/DDBJ whole genome shotgun (WGS) entry which is preliminary data.</text>
</comment>
<dbReference type="RefSeq" id="WP_146351421.1">
    <property type="nucleotide sequence ID" value="NZ_VOBR01000007.1"/>
</dbReference>
<dbReference type="InterPro" id="IPR016032">
    <property type="entry name" value="Sig_transdc_resp-reg_C-effctor"/>
</dbReference>
<dbReference type="Proteomes" id="UP000316639">
    <property type="component" value="Unassembled WGS sequence"/>
</dbReference>
<dbReference type="SUPFAM" id="SSF46894">
    <property type="entry name" value="C-terminal effector domain of the bipartite response regulators"/>
    <property type="match status" value="1"/>
</dbReference>
<name>A0A563EVM0_9PSEU</name>
<evidence type="ECO:0000313" key="7">
    <source>
        <dbReference type="EMBL" id="TWP51750.1"/>
    </source>
</evidence>
<proteinExistence type="inferred from homology"/>
<reference evidence="7 8" key="1">
    <citation type="submission" date="2019-07" db="EMBL/GenBank/DDBJ databases">
        <title>Lentzea xizangensis sp. nov., isolated from Qinghai-Tibetan Plateau Soils.</title>
        <authorList>
            <person name="Huang J."/>
        </authorList>
    </citation>
    <scope>NUCLEOTIDE SEQUENCE [LARGE SCALE GENOMIC DNA]</scope>
    <source>
        <strain evidence="7 8">FXJ1.1311</strain>
    </source>
</reference>
<keyword evidence="8" id="KW-1185">Reference proteome</keyword>
<dbReference type="SMART" id="SM01043">
    <property type="entry name" value="BTAD"/>
    <property type="match status" value="1"/>
</dbReference>
<dbReference type="AlphaFoldDB" id="A0A563EVM0"/>
<dbReference type="InterPro" id="IPR005158">
    <property type="entry name" value="BTAD"/>
</dbReference>
<dbReference type="SMART" id="SM00862">
    <property type="entry name" value="Trans_reg_C"/>
    <property type="match status" value="1"/>
</dbReference>
<sequence>MATGWRFGVLGPLEVCYDGRLVLIGAAKQRVLLASLLIAANQVVPTGTLVARLWGESPPRGHRNTLQNHVLRLRRVLGEAGSRVPVHTRPGGYVVQVGHDELDLITFQRMLSAARVSARAGDLARMSCLLHDALGLWRGPALADVPSDALQREVVPALVENRLRAAELRIGADISLGDHHEVLAELHELTCSNPLREPLWALRMLALYRCGRQAEALACYHEVRGHLAGQLGIDPGAELSLLHQRMLTADPGLVLAK</sequence>
<gene>
    <name evidence="7" type="ORF">FKR81_12860</name>
</gene>
<dbReference type="CDD" id="cd15831">
    <property type="entry name" value="BTAD"/>
    <property type="match status" value="1"/>
</dbReference>
<evidence type="ECO:0000259" key="6">
    <source>
        <dbReference type="PROSITE" id="PS51755"/>
    </source>
</evidence>
<dbReference type="PANTHER" id="PTHR35807:SF1">
    <property type="entry name" value="TRANSCRIPTIONAL REGULATOR REDD"/>
    <property type="match status" value="1"/>
</dbReference>
<dbReference type="Gene3D" id="1.25.40.10">
    <property type="entry name" value="Tetratricopeptide repeat domain"/>
    <property type="match status" value="1"/>
</dbReference>
<evidence type="ECO:0000256" key="3">
    <source>
        <dbReference type="ARBA" id="ARBA00023125"/>
    </source>
</evidence>
<organism evidence="7 8">
    <name type="scientific">Lentzea tibetensis</name>
    <dbReference type="NCBI Taxonomy" id="2591470"/>
    <lineage>
        <taxon>Bacteria</taxon>
        <taxon>Bacillati</taxon>
        <taxon>Actinomycetota</taxon>
        <taxon>Actinomycetes</taxon>
        <taxon>Pseudonocardiales</taxon>
        <taxon>Pseudonocardiaceae</taxon>
        <taxon>Lentzea</taxon>
    </lineage>
</organism>
<dbReference type="InterPro" id="IPR036388">
    <property type="entry name" value="WH-like_DNA-bd_sf"/>
</dbReference>
<evidence type="ECO:0000313" key="8">
    <source>
        <dbReference type="Proteomes" id="UP000316639"/>
    </source>
</evidence>
<keyword evidence="3 5" id="KW-0238">DNA-binding</keyword>
<feature type="domain" description="OmpR/PhoB-type" evidence="6">
    <location>
        <begin position="1"/>
        <end position="97"/>
    </location>
</feature>
<dbReference type="OrthoDB" id="3817100at2"/>
<evidence type="ECO:0000256" key="2">
    <source>
        <dbReference type="ARBA" id="ARBA00023015"/>
    </source>
</evidence>
<dbReference type="EMBL" id="VOBR01000007">
    <property type="protein sequence ID" value="TWP51750.1"/>
    <property type="molecule type" value="Genomic_DNA"/>
</dbReference>
<feature type="DNA-binding region" description="OmpR/PhoB-type" evidence="5">
    <location>
        <begin position="1"/>
        <end position="97"/>
    </location>
</feature>
<protein>
    <submittedName>
        <fullName evidence="7">AfsR/SARP family transcriptional regulator</fullName>
    </submittedName>
</protein>
<keyword evidence="2" id="KW-0805">Transcription regulation</keyword>
<dbReference type="InterPro" id="IPR001867">
    <property type="entry name" value="OmpR/PhoB-type_DNA-bd"/>
</dbReference>
<dbReference type="Pfam" id="PF03704">
    <property type="entry name" value="BTAD"/>
    <property type="match status" value="1"/>
</dbReference>
<dbReference type="GO" id="GO:0003677">
    <property type="term" value="F:DNA binding"/>
    <property type="evidence" value="ECO:0007669"/>
    <property type="project" value="UniProtKB-UniRule"/>
</dbReference>
<keyword evidence="4" id="KW-0804">Transcription</keyword>
<evidence type="ECO:0000256" key="4">
    <source>
        <dbReference type="ARBA" id="ARBA00023163"/>
    </source>
</evidence>
<dbReference type="GO" id="GO:0006355">
    <property type="term" value="P:regulation of DNA-templated transcription"/>
    <property type="evidence" value="ECO:0007669"/>
    <property type="project" value="InterPro"/>
</dbReference>
<dbReference type="Gene3D" id="1.10.10.10">
    <property type="entry name" value="Winged helix-like DNA-binding domain superfamily/Winged helix DNA-binding domain"/>
    <property type="match status" value="1"/>
</dbReference>
<evidence type="ECO:0000256" key="1">
    <source>
        <dbReference type="ARBA" id="ARBA00005820"/>
    </source>
</evidence>